<dbReference type="SUPFAM" id="SSF53448">
    <property type="entry name" value="Nucleotide-diphospho-sugar transferases"/>
    <property type="match status" value="1"/>
</dbReference>
<protein>
    <submittedName>
        <fullName evidence="6">Glycosyltransferase</fullName>
        <ecNumber evidence="6">2.4.-.-</ecNumber>
    </submittedName>
</protein>
<dbReference type="EC" id="2.4.-.-" evidence="6"/>
<keyword evidence="4" id="KW-0812">Transmembrane</keyword>
<keyword evidence="7" id="KW-1185">Reference proteome</keyword>
<dbReference type="Pfam" id="PF00535">
    <property type="entry name" value="Glycos_transf_2"/>
    <property type="match status" value="1"/>
</dbReference>
<evidence type="ECO:0000313" key="6">
    <source>
        <dbReference type="EMBL" id="MDI9257674.1"/>
    </source>
</evidence>
<reference evidence="6 7" key="1">
    <citation type="submission" date="2023-05" db="EMBL/GenBank/DDBJ databases">
        <title>Flavobacterium sedimenti sp. nov., isolated from the sediment.</title>
        <authorList>
            <person name="Wu N."/>
        </authorList>
    </citation>
    <scope>NUCLEOTIDE SEQUENCE [LARGE SCALE GENOMIC DNA]</scope>
    <source>
        <strain evidence="6 7">YZ-48</strain>
    </source>
</reference>
<dbReference type="GO" id="GO:0016757">
    <property type="term" value="F:glycosyltransferase activity"/>
    <property type="evidence" value="ECO:0007669"/>
    <property type="project" value="UniProtKB-KW"/>
</dbReference>
<evidence type="ECO:0000256" key="4">
    <source>
        <dbReference type="SAM" id="Phobius"/>
    </source>
</evidence>
<keyword evidence="4" id="KW-1133">Transmembrane helix</keyword>
<organism evidence="6 7">
    <name type="scientific">Flavobacterium sedimenticola</name>
    <dbReference type="NCBI Taxonomy" id="3043286"/>
    <lineage>
        <taxon>Bacteria</taxon>
        <taxon>Pseudomonadati</taxon>
        <taxon>Bacteroidota</taxon>
        <taxon>Flavobacteriia</taxon>
        <taxon>Flavobacteriales</taxon>
        <taxon>Flavobacteriaceae</taxon>
        <taxon>Flavobacterium</taxon>
    </lineage>
</organism>
<feature type="transmembrane region" description="Helical" evidence="4">
    <location>
        <begin position="221"/>
        <end position="242"/>
    </location>
</feature>
<dbReference type="Proteomes" id="UP001230035">
    <property type="component" value="Unassembled WGS sequence"/>
</dbReference>
<dbReference type="InterPro" id="IPR029044">
    <property type="entry name" value="Nucleotide-diphossugar_trans"/>
</dbReference>
<evidence type="ECO:0000259" key="5">
    <source>
        <dbReference type="Pfam" id="PF00535"/>
    </source>
</evidence>
<dbReference type="PANTHER" id="PTHR43179:SF12">
    <property type="entry name" value="GALACTOFURANOSYLTRANSFERASE GLFT2"/>
    <property type="match status" value="1"/>
</dbReference>
<dbReference type="PANTHER" id="PTHR43179">
    <property type="entry name" value="RHAMNOSYLTRANSFERASE WBBL"/>
    <property type="match status" value="1"/>
</dbReference>
<name>A0ABT6XSP6_9FLAO</name>
<dbReference type="Gene3D" id="3.90.550.10">
    <property type="entry name" value="Spore Coat Polysaccharide Biosynthesis Protein SpsA, Chain A"/>
    <property type="match status" value="1"/>
</dbReference>
<gene>
    <name evidence="6" type="ORF">QHT84_09640</name>
</gene>
<feature type="transmembrane region" description="Helical" evidence="4">
    <location>
        <begin position="254"/>
        <end position="271"/>
    </location>
</feature>
<evidence type="ECO:0000256" key="2">
    <source>
        <dbReference type="ARBA" id="ARBA00022676"/>
    </source>
</evidence>
<evidence type="ECO:0000256" key="3">
    <source>
        <dbReference type="ARBA" id="ARBA00022679"/>
    </source>
</evidence>
<evidence type="ECO:0000313" key="7">
    <source>
        <dbReference type="Proteomes" id="UP001230035"/>
    </source>
</evidence>
<sequence>MQGKPKIAILIATKDRCNDLLFTLGKIQYLWNDEVSCVVFDDGSTDGTFEKVQTQFPQIKVYRNEMAQGYLYCRNKMLNETDADYAVSLDDDAHFLTENPWHISIDYFEQHPHCGLIAARIFWSKTPSDYLNTTERPHQVKSFIGCGHIWRMKAWHEIPNYPEWYEFYGEENFAAFQLFKRKWEVHYVPQILVQHRVDLQERAKNNTAFAFRYRRAIRADWYNYFLFLPLLKIPRLLAYSLWMQCKGKIFKGQLKVIAPLILALLDLLLAVPKLIRYRNALTVTAYEAYVKLNETKIYWKPEK</sequence>
<keyword evidence="4" id="KW-0472">Membrane</keyword>
<keyword evidence="3 6" id="KW-0808">Transferase</keyword>
<comment type="similarity">
    <text evidence="1">Belongs to the glycosyltransferase 2 family.</text>
</comment>
<proteinExistence type="inferred from homology"/>
<feature type="domain" description="Glycosyltransferase 2-like" evidence="5">
    <location>
        <begin position="9"/>
        <end position="135"/>
    </location>
</feature>
<dbReference type="RefSeq" id="WP_283239349.1">
    <property type="nucleotide sequence ID" value="NZ_JASGBP010000005.1"/>
</dbReference>
<evidence type="ECO:0000256" key="1">
    <source>
        <dbReference type="ARBA" id="ARBA00006739"/>
    </source>
</evidence>
<keyword evidence="2 6" id="KW-0328">Glycosyltransferase</keyword>
<dbReference type="InterPro" id="IPR001173">
    <property type="entry name" value="Glyco_trans_2-like"/>
</dbReference>
<accession>A0ABT6XSP6</accession>
<comment type="caution">
    <text evidence="6">The sequence shown here is derived from an EMBL/GenBank/DDBJ whole genome shotgun (WGS) entry which is preliminary data.</text>
</comment>
<dbReference type="EMBL" id="JASGBP010000005">
    <property type="protein sequence ID" value="MDI9257674.1"/>
    <property type="molecule type" value="Genomic_DNA"/>
</dbReference>